<keyword evidence="3" id="KW-1185">Reference proteome</keyword>
<name>A0ABU6SS33_9FABA</name>
<proteinExistence type="predicted"/>
<organism evidence="2 3">
    <name type="scientific">Stylosanthes scabra</name>
    <dbReference type="NCBI Taxonomy" id="79078"/>
    <lineage>
        <taxon>Eukaryota</taxon>
        <taxon>Viridiplantae</taxon>
        <taxon>Streptophyta</taxon>
        <taxon>Embryophyta</taxon>
        <taxon>Tracheophyta</taxon>
        <taxon>Spermatophyta</taxon>
        <taxon>Magnoliopsida</taxon>
        <taxon>eudicotyledons</taxon>
        <taxon>Gunneridae</taxon>
        <taxon>Pentapetalae</taxon>
        <taxon>rosids</taxon>
        <taxon>fabids</taxon>
        <taxon>Fabales</taxon>
        <taxon>Fabaceae</taxon>
        <taxon>Papilionoideae</taxon>
        <taxon>50 kb inversion clade</taxon>
        <taxon>dalbergioids sensu lato</taxon>
        <taxon>Dalbergieae</taxon>
        <taxon>Pterocarpus clade</taxon>
        <taxon>Stylosanthes</taxon>
    </lineage>
</organism>
<reference evidence="2 3" key="1">
    <citation type="journal article" date="2023" name="Plants (Basel)">
        <title>Bridging the Gap: Combining Genomics and Transcriptomics Approaches to Understand Stylosanthes scabra, an Orphan Legume from the Brazilian Caatinga.</title>
        <authorList>
            <person name="Ferreira-Neto J.R.C."/>
            <person name="da Silva M.D."/>
            <person name="Binneck E."/>
            <person name="de Melo N.F."/>
            <person name="da Silva R.H."/>
            <person name="de Melo A.L.T.M."/>
            <person name="Pandolfi V."/>
            <person name="Bustamante F.O."/>
            <person name="Brasileiro-Vidal A.C."/>
            <person name="Benko-Iseppon A.M."/>
        </authorList>
    </citation>
    <scope>NUCLEOTIDE SEQUENCE [LARGE SCALE GENOMIC DNA]</scope>
    <source>
        <tissue evidence="2">Leaves</tissue>
    </source>
</reference>
<evidence type="ECO:0000256" key="1">
    <source>
        <dbReference type="SAM" id="MobiDB-lite"/>
    </source>
</evidence>
<feature type="region of interest" description="Disordered" evidence="1">
    <location>
        <begin position="54"/>
        <end position="91"/>
    </location>
</feature>
<evidence type="ECO:0000313" key="2">
    <source>
        <dbReference type="EMBL" id="MED6138860.1"/>
    </source>
</evidence>
<evidence type="ECO:0000313" key="3">
    <source>
        <dbReference type="Proteomes" id="UP001341840"/>
    </source>
</evidence>
<dbReference type="EMBL" id="JASCZI010061498">
    <property type="protein sequence ID" value="MED6138860.1"/>
    <property type="molecule type" value="Genomic_DNA"/>
</dbReference>
<comment type="caution">
    <text evidence="2">The sequence shown here is derived from an EMBL/GenBank/DDBJ whole genome shotgun (WGS) entry which is preliminary data.</text>
</comment>
<accession>A0ABU6SS33</accession>
<gene>
    <name evidence="2" type="ORF">PIB30_078424</name>
</gene>
<sequence length="91" mass="10345">MEEEFENVCVAYSELRRANDELHRANDQLSRANQPLAAREGRVMGRGYLYPYPPHTHLTAPKNPPHSEWGRSGRDEAGRSKLPSLMVADLE</sequence>
<feature type="compositionally biased region" description="Basic and acidic residues" evidence="1">
    <location>
        <begin position="68"/>
        <end position="79"/>
    </location>
</feature>
<dbReference type="Proteomes" id="UP001341840">
    <property type="component" value="Unassembled WGS sequence"/>
</dbReference>
<protein>
    <submittedName>
        <fullName evidence="2">Uncharacterized protein</fullName>
    </submittedName>
</protein>